<name>A0ABV0NA53_9TELE</name>
<dbReference type="Proteomes" id="UP001476798">
    <property type="component" value="Unassembled WGS sequence"/>
</dbReference>
<evidence type="ECO:0000256" key="12">
    <source>
        <dbReference type="ARBA" id="ARBA00023125"/>
    </source>
</evidence>
<keyword evidence="19" id="KW-0968">Cytoplasmic vesicle</keyword>
<evidence type="ECO:0000256" key="23">
    <source>
        <dbReference type="ARBA" id="ARBA00045168"/>
    </source>
</evidence>
<evidence type="ECO:0000256" key="11">
    <source>
        <dbReference type="ARBA" id="ARBA00023098"/>
    </source>
</evidence>
<feature type="region of interest" description="Disordered" evidence="24">
    <location>
        <begin position="26"/>
        <end position="101"/>
    </location>
</feature>
<evidence type="ECO:0000256" key="13">
    <source>
        <dbReference type="ARBA" id="ARBA00023136"/>
    </source>
</evidence>
<dbReference type="CDD" id="cd18922">
    <property type="entry name" value="bHLHzip_SREBP2"/>
    <property type="match status" value="1"/>
</dbReference>
<protein>
    <recommendedName>
        <fullName evidence="21">Sterol regulatory element-binding protein 2</fullName>
    </recommendedName>
    <alternativeName>
        <fullName evidence="22">Sterol regulatory element-binding transcription factor 2</fullName>
    </alternativeName>
</protein>
<feature type="compositionally biased region" description="Polar residues" evidence="24">
    <location>
        <begin position="26"/>
        <end position="38"/>
    </location>
</feature>
<dbReference type="SUPFAM" id="SSF47459">
    <property type="entry name" value="HLH, helix-loop-helix DNA-binding domain"/>
    <property type="match status" value="1"/>
</dbReference>
<evidence type="ECO:0000256" key="20">
    <source>
        <dbReference type="ARBA" id="ARBA00038460"/>
    </source>
</evidence>
<evidence type="ECO:0000256" key="22">
    <source>
        <dbReference type="ARBA" id="ARBA00042214"/>
    </source>
</evidence>
<evidence type="ECO:0000256" key="10">
    <source>
        <dbReference type="ARBA" id="ARBA00023034"/>
    </source>
</evidence>
<evidence type="ECO:0000256" key="15">
    <source>
        <dbReference type="ARBA" id="ARBA00023163"/>
    </source>
</evidence>
<evidence type="ECO:0000256" key="8">
    <source>
        <dbReference type="ARBA" id="ARBA00022989"/>
    </source>
</evidence>
<dbReference type="EMBL" id="JAHRIO010030808">
    <property type="protein sequence ID" value="MEQ2168275.1"/>
    <property type="molecule type" value="Genomic_DNA"/>
</dbReference>
<evidence type="ECO:0000256" key="16">
    <source>
        <dbReference type="ARBA" id="ARBA00023166"/>
    </source>
</evidence>
<keyword evidence="8" id="KW-1133">Transmembrane helix</keyword>
<keyword evidence="12" id="KW-0238">DNA-binding</keyword>
<evidence type="ECO:0000256" key="14">
    <source>
        <dbReference type="ARBA" id="ARBA00023159"/>
    </source>
</evidence>
<keyword evidence="7" id="KW-0256">Endoplasmic reticulum</keyword>
<evidence type="ECO:0000256" key="24">
    <source>
        <dbReference type="SAM" id="MobiDB-lite"/>
    </source>
</evidence>
<keyword evidence="16" id="KW-1207">Sterol metabolism</keyword>
<comment type="caution">
    <text evidence="26">The sequence shown here is derived from an EMBL/GenBank/DDBJ whole genome shotgun (WGS) entry which is preliminary data.</text>
</comment>
<keyword evidence="5" id="KW-0153">Cholesterol metabolism</keyword>
<evidence type="ECO:0000256" key="7">
    <source>
        <dbReference type="ARBA" id="ARBA00022824"/>
    </source>
</evidence>
<proteinExistence type="inferred from homology"/>
<evidence type="ECO:0000256" key="1">
    <source>
        <dbReference type="ARBA" id="ARBA00004123"/>
    </source>
</evidence>
<evidence type="ECO:0000256" key="9">
    <source>
        <dbReference type="ARBA" id="ARBA00023015"/>
    </source>
</evidence>
<gene>
    <name evidence="26" type="primary">SREBF2</name>
    <name evidence="26" type="ORF">GOODEAATRI_012688</name>
</gene>
<dbReference type="PANTHER" id="PTHR46062">
    <property type="entry name" value="STEROL REGULATORY ELEMENT-BINDING PROTEIN"/>
    <property type="match status" value="1"/>
</dbReference>
<feature type="domain" description="BHLH" evidence="25">
    <location>
        <begin position="284"/>
        <end position="334"/>
    </location>
</feature>
<keyword evidence="10" id="KW-0333">Golgi apparatus</keyword>
<feature type="compositionally biased region" description="Polar residues" evidence="24">
    <location>
        <begin position="62"/>
        <end position="71"/>
    </location>
</feature>
<evidence type="ECO:0000256" key="19">
    <source>
        <dbReference type="ARBA" id="ARBA00023329"/>
    </source>
</evidence>
<evidence type="ECO:0000256" key="3">
    <source>
        <dbReference type="ARBA" id="ARBA00004557"/>
    </source>
</evidence>
<keyword evidence="6" id="KW-0812">Transmembrane</keyword>
<evidence type="ECO:0000256" key="21">
    <source>
        <dbReference type="ARBA" id="ARBA00039750"/>
    </source>
</evidence>
<keyword evidence="27" id="KW-1185">Reference proteome</keyword>
<evidence type="ECO:0000313" key="26">
    <source>
        <dbReference type="EMBL" id="MEQ2168275.1"/>
    </source>
</evidence>
<keyword evidence="11" id="KW-0443">Lipid metabolism</keyword>
<comment type="subcellular location">
    <subcellularLocation>
        <location evidence="3">Cytoplasmic vesicle</location>
        <location evidence="3">COPII-coated vesicle membrane</location>
        <topology evidence="3">Multi-pass membrane protein</topology>
    </subcellularLocation>
    <subcellularLocation>
        <location evidence="2">Endoplasmic reticulum membrane</location>
        <topology evidence="2">Multi-pass membrane protein</topology>
    </subcellularLocation>
    <subcellularLocation>
        <location evidence="4">Golgi apparatus membrane</location>
        <topology evidence="4">Multi-pass membrane protein</topology>
    </subcellularLocation>
    <subcellularLocation>
        <location evidence="1">Nucleus</location>
    </subcellularLocation>
</comment>
<evidence type="ECO:0000256" key="17">
    <source>
        <dbReference type="ARBA" id="ARBA00023221"/>
    </source>
</evidence>
<dbReference type="Pfam" id="PF00010">
    <property type="entry name" value="HLH"/>
    <property type="match status" value="1"/>
</dbReference>
<feature type="compositionally biased region" description="Low complexity" evidence="24">
    <location>
        <begin position="92"/>
        <end position="101"/>
    </location>
</feature>
<evidence type="ECO:0000256" key="2">
    <source>
        <dbReference type="ARBA" id="ARBA00004477"/>
    </source>
</evidence>
<evidence type="ECO:0000313" key="27">
    <source>
        <dbReference type="Proteomes" id="UP001476798"/>
    </source>
</evidence>
<keyword evidence="14" id="KW-0010">Activator</keyword>
<sequence length="358" mass="39045">MLQFVSNQVGDFQDMFEDQMTTAASLQSGVSGSTQRLAIQTPPTPQTPSSTAFQTSTMGLAPSQTLSPQSIPLTPPLTPAQTPSPNTPPLVQQQLNRSPPLLQPRPQVVQPIQPQLQQTPQAAIQPQVQSIMTSQQLQPVTIQHQRVLTPTGQTIQTLSTAPTAVHTMQQQMQQVPQPQILKTDSLVLTTLKPDGTQLLSTMQSPAGITTLTTPIQNTALQVPTLMSSNILTTVPVMMGGGDRLPIKQLQHGSITCTNAARPSMEQSPVSVAVSGQGVVVKEGERRTTHNIIEKRYRSSINDKIMELRDLVMGNDAKMHKSGVLRKAIDYIKYLQQVNHKLRQENLTLKMANQKNSKA</sequence>
<evidence type="ECO:0000256" key="4">
    <source>
        <dbReference type="ARBA" id="ARBA00004653"/>
    </source>
</evidence>
<evidence type="ECO:0000256" key="5">
    <source>
        <dbReference type="ARBA" id="ARBA00022548"/>
    </source>
</evidence>
<comment type="similarity">
    <text evidence="20">Belongs to the SREBP family.</text>
</comment>
<dbReference type="PROSITE" id="PS50888">
    <property type="entry name" value="BHLH"/>
    <property type="match status" value="1"/>
</dbReference>
<accession>A0ABV0NA53</accession>
<keyword evidence="15" id="KW-0804">Transcription</keyword>
<keyword evidence="18" id="KW-0539">Nucleus</keyword>
<keyword evidence="13" id="KW-0472">Membrane</keyword>
<reference evidence="26 27" key="1">
    <citation type="submission" date="2021-06" db="EMBL/GenBank/DDBJ databases">
        <authorList>
            <person name="Palmer J.M."/>
        </authorList>
    </citation>
    <scope>NUCLEOTIDE SEQUENCE [LARGE SCALE GENOMIC DNA]</scope>
    <source>
        <strain evidence="26 27">GA_2019</strain>
        <tissue evidence="26">Muscle</tissue>
    </source>
</reference>
<feature type="compositionally biased region" description="Low complexity" evidence="24">
    <location>
        <begin position="47"/>
        <end position="57"/>
    </location>
</feature>
<evidence type="ECO:0000256" key="6">
    <source>
        <dbReference type="ARBA" id="ARBA00022692"/>
    </source>
</evidence>
<dbReference type="Gene3D" id="4.10.280.10">
    <property type="entry name" value="Helix-loop-helix DNA-binding domain"/>
    <property type="match status" value="1"/>
</dbReference>
<evidence type="ECO:0000259" key="25">
    <source>
        <dbReference type="PROSITE" id="PS50888"/>
    </source>
</evidence>
<dbReference type="InterPro" id="IPR036638">
    <property type="entry name" value="HLH_DNA-bd_sf"/>
</dbReference>
<dbReference type="PANTHER" id="PTHR46062:SF3">
    <property type="entry name" value="STEROL REGULATORY ELEMENT-BINDING PROTEIN 2"/>
    <property type="match status" value="1"/>
</dbReference>
<dbReference type="SMART" id="SM00353">
    <property type="entry name" value="HLH"/>
    <property type="match status" value="1"/>
</dbReference>
<keyword evidence="9" id="KW-0805">Transcription regulation</keyword>
<dbReference type="InterPro" id="IPR011598">
    <property type="entry name" value="bHLH_dom"/>
</dbReference>
<comment type="function">
    <text evidence="23">Precursor of the transcription factor form (Processed sterol regulatory element-binding protein 2), which is embedded in the endoplasmic reticulum membrane. Low sterol concentrations promote processing of this form, releasing the transcription factor form that translocates into the nucleus and activates transcription of genes involved in cholesterol biosynthesis.</text>
</comment>
<keyword evidence="17" id="KW-0753">Steroid metabolism</keyword>
<organism evidence="26 27">
    <name type="scientific">Goodea atripinnis</name>
    <dbReference type="NCBI Taxonomy" id="208336"/>
    <lineage>
        <taxon>Eukaryota</taxon>
        <taxon>Metazoa</taxon>
        <taxon>Chordata</taxon>
        <taxon>Craniata</taxon>
        <taxon>Vertebrata</taxon>
        <taxon>Euteleostomi</taxon>
        <taxon>Actinopterygii</taxon>
        <taxon>Neopterygii</taxon>
        <taxon>Teleostei</taxon>
        <taxon>Neoteleostei</taxon>
        <taxon>Acanthomorphata</taxon>
        <taxon>Ovalentaria</taxon>
        <taxon>Atherinomorphae</taxon>
        <taxon>Cyprinodontiformes</taxon>
        <taxon>Goodeidae</taxon>
        <taxon>Goodea</taxon>
    </lineage>
</organism>
<evidence type="ECO:0000256" key="18">
    <source>
        <dbReference type="ARBA" id="ARBA00023242"/>
    </source>
</evidence>